<dbReference type="AlphaFoldDB" id="A0A811T5L1"/>
<dbReference type="InterPro" id="IPR004647">
    <property type="entry name" value="Fe-S_hydro-lyase_TtdB-typ_cat"/>
</dbReference>
<gene>
    <name evidence="4" type="ORF">EMLJLAPB_00309</name>
</gene>
<dbReference type="Pfam" id="PF05683">
    <property type="entry name" value="Fumerase_C"/>
    <property type="match status" value="1"/>
</dbReference>
<comment type="caution">
    <text evidence="4">The sequence shown here is derived from an EMBL/GenBank/DDBJ whole genome shotgun (WGS) entry which is preliminary data.</text>
</comment>
<name>A0A811T5L1_9EURY</name>
<dbReference type="PANTHER" id="PTHR43351">
    <property type="entry name" value="L(+)-TARTRATE DEHYDRATASE SUBUNIT BETA"/>
    <property type="match status" value="1"/>
</dbReference>
<keyword evidence="2 4" id="KW-0456">Lyase</keyword>
<dbReference type="Gene3D" id="3.20.130.10">
    <property type="entry name" value="Fe-S hydro-lyase, tartrate dehydratase beta-type, catalytic domain"/>
    <property type="match status" value="1"/>
</dbReference>
<sequence length="229" mass="24936">MEHRLTTPLTKEAILKLKAGDILYLTGKVFTARDEAHRHILDTLSHHRKLPFDLTGAMIYHCGPLLKKTESGWQVVSAGPTTSERMTQMTPALVENTGIRAIIGKGGMKGIAPLFRGRCVYLAYTGGCAVLAAEGISRVINVHWQNLGMAEAVWEFEVKDFGPLIVGIDSYGVDLYEKVLEKASEALKAIVMASNKVKPLMNLAASKKRKDTAAAEAGIEDGGRMQQAM</sequence>
<dbReference type="SUPFAM" id="SSF117457">
    <property type="entry name" value="FumA C-terminal domain-like"/>
    <property type="match status" value="1"/>
</dbReference>
<evidence type="ECO:0000259" key="3">
    <source>
        <dbReference type="Pfam" id="PF05683"/>
    </source>
</evidence>
<dbReference type="NCBIfam" id="TIGR00723">
    <property type="entry name" value="ttdB_fumA_fumB"/>
    <property type="match status" value="1"/>
</dbReference>
<reference evidence="4" key="1">
    <citation type="submission" date="2020-10" db="EMBL/GenBank/DDBJ databases">
        <authorList>
            <person name="Hahn C.J."/>
            <person name="Laso-Perez R."/>
            <person name="Vulcano F."/>
            <person name="Vaziourakis K.-M."/>
            <person name="Stokke R."/>
            <person name="Steen I.H."/>
            <person name="Teske A."/>
            <person name="Boetius A."/>
            <person name="Liebeke M."/>
            <person name="Amann R."/>
            <person name="Knittel K."/>
        </authorList>
    </citation>
    <scope>NUCLEOTIDE SEQUENCE</scope>
    <source>
        <strain evidence="4">Gfbio:e3339647-f889-4370-9287-4fb5cb688e4c:AG392D22_GoMArc1</strain>
    </source>
</reference>
<evidence type="ECO:0000256" key="2">
    <source>
        <dbReference type="ARBA" id="ARBA00023239"/>
    </source>
</evidence>
<organism evidence="4 5">
    <name type="scientific">Candidatus Argoarchaeum ethanivorans</name>
    <dbReference type="NCBI Taxonomy" id="2608793"/>
    <lineage>
        <taxon>Archaea</taxon>
        <taxon>Methanobacteriati</taxon>
        <taxon>Methanobacteriota</taxon>
        <taxon>Stenosarchaea group</taxon>
        <taxon>Methanomicrobia</taxon>
        <taxon>Methanosarcinales</taxon>
        <taxon>Methanosarcinales incertae sedis</taxon>
        <taxon>GOM Arc I cluster</taxon>
        <taxon>Candidatus Argoarchaeum</taxon>
    </lineage>
</organism>
<evidence type="ECO:0000313" key="5">
    <source>
        <dbReference type="Proteomes" id="UP000634805"/>
    </source>
</evidence>
<dbReference type="Proteomes" id="UP000634805">
    <property type="component" value="Unassembled WGS sequence"/>
</dbReference>
<protein>
    <submittedName>
        <fullName evidence="4">L(+)-tartrate dehydratase subunit beta</fullName>
        <ecNumber evidence="4">4.2.1.32</ecNumber>
    </submittedName>
</protein>
<evidence type="ECO:0000313" key="4">
    <source>
        <dbReference type="EMBL" id="CAD6492524.1"/>
    </source>
</evidence>
<feature type="domain" description="Fe-S hydro-lyase tartrate dehydratase beta-type catalytic" evidence="3">
    <location>
        <begin position="5"/>
        <end position="178"/>
    </location>
</feature>
<proteinExistence type="inferred from homology"/>
<dbReference type="NCBIfam" id="NF004708">
    <property type="entry name" value="PRK06043.1"/>
    <property type="match status" value="1"/>
</dbReference>
<dbReference type="EC" id="4.2.1.32" evidence="4"/>
<comment type="similarity">
    <text evidence="1">Belongs to the class-I fumarase family.</text>
</comment>
<dbReference type="EMBL" id="CAJHIS010000005">
    <property type="protein sequence ID" value="CAD6492524.1"/>
    <property type="molecule type" value="Genomic_DNA"/>
</dbReference>
<evidence type="ECO:0000256" key="1">
    <source>
        <dbReference type="ARBA" id="ARBA00008876"/>
    </source>
</evidence>
<dbReference type="PANTHER" id="PTHR43351:SF2">
    <property type="entry name" value="L(+)-TARTRATE DEHYDRATASE SUBUNIT BETA-RELATED"/>
    <property type="match status" value="1"/>
</dbReference>
<dbReference type="GO" id="GO:0008730">
    <property type="term" value="F:L(+)-tartrate dehydratase activity"/>
    <property type="evidence" value="ECO:0007669"/>
    <property type="project" value="UniProtKB-EC"/>
</dbReference>
<accession>A0A811T5L1</accession>
<dbReference type="InterPro" id="IPR036660">
    <property type="entry name" value="Fe-S_hydroAse_TtdB_cat_sf"/>
</dbReference>